<evidence type="ECO:0000256" key="1">
    <source>
        <dbReference type="SAM" id="Phobius"/>
    </source>
</evidence>
<keyword evidence="1" id="KW-0812">Transmembrane</keyword>
<accession>A0A6V7WYL9</accession>
<evidence type="ECO:0000313" key="3">
    <source>
        <dbReference type="Proteomes" id="UP000580250"/>
    </source>
</evidence>
<feature type="transmembrane region" description="Helical" evidence="1">
    <location>
        <begin position="18"/>
        <end position="38"/>
    </location>
</feature>
<comment type="caution">
    <text evidence="2">The sequence shown here is derived from an EMBL/GenBank/DDBJ whole genome shotgun (WGS) entry which is preliminary data.</text>
</comment>
<sequence length="67" mass="7422">MDKVPTTINENNLILKRVIIFVTVLLTVIAIVLVVLSLSLGPKIDQLVTDSLETRLDPKELLSPKIN</sequence>
<organism evidence="2 3">
    <name type="scientific">Meloidogyne enterolobii</name>
    <name type="common">Root-knot nematode worm</name>
    <name type="synonym">Meloidogyne mayaguensis</name>
    <dbReference type="NCBI Taxonomy" id="390850"/>
    <lineage>
        <taxon>Eukaryota</taxon>
        <taxon>Metazoa</taxon>
        <taxon>Ecdysozoa</taxon>
        <taxon>Nematoda</taxon>
        <taxon>Chromadorea</taxon>
        <taxon>Rhabditida</taxon>
        <taxon>Tylenchina</taxon>
        <taxon>Tylenchomorpha</taxon>
        <taxon>Tylenchoidea</taxon>
        <taxon>Meloidogynidae</taxon>
        <taxon>Meloidogyninae</taxon>
        <taxon>Meloidogyne</taxon>
    </lineage>
</organism>
<evidence type="ECO:0000313" key="2">
    <source>
        <dbReference type="EMBL" id="CAD2192166.1"/>
    </source>
</evidence>
<dbReference type="EMBL" id="CAJEWN010000925">
    <property type="protein sequence ID" value="CAD2192166.1"/>
    <property type="molecule type" value="Genomic_DNA"/>
</dbReference>
<dbReference type="AlphaFoldDB" id="A0A6V7WYL9"/>
<proteinExistence type="predicted"/>
<keyword evidence="1" id="KW-0472">Membrane</keyword>
<keyword evidence="1" id="KW-1133">Transmembrane helix</keyword>
<reference evidence="2 3" key="1">
    <citation type="submission" date="2020-08" db="EMBL/GenBank/DDBJ databases">
        <authorList>
            <person name="Koutsovoulos G."/>
            <person name="Danchin GJ E."/>
        </authorList>
    </citation>
    <scope>NUCLEOTIDE SEQUENCE [LARGE SCALE GENOMIC DNA]</scope>
</reference>
<name>A0A6V7WYL9_MELEN</name>
<protein>
    <submittedName>
        <fullName evidence="2">Uncharacterized protein</fullName>
    </submittedName>
</protein>
<dbReference type="Proteomes" id="UP000580250">
    <property type="component" value="Unassembled WGS sequence"/>
</dbReference>
<gene>
    <name evidence="2" type="ORF">MENT_LOCUS45039</name>
</gene>